<dbReference type="EMBL" id="UHIC01000001">
    <property type="protein sequence ID" value="SUO96985.1"/>
    <property type="molecule type" value="Genomic_DNA"/>
</dbReference>
<dbReference type="PROSITE" id="PS50234">
    <property type="entry name" value="VWFA"/>
    <property type="match status" value="1"/>
</dbReference>
<reference evidence="3 4" key="1">
    <citation type="submission" date="2018-06" db="EMBL/GenBank/DDBJ databases">
        <authorList>
            <consortium name="Pathogen Informatics"/>
            <person name="Doyle S."/>
        </authorList>
    </citation>
    <scope>NUCLEOTIDE SEQUENCE [LARGE SCALE GENOMIC DNA]</scope>
    <source>
        <strain evidence="3 4">NCTC13337</strain>
    </source>
</reference>
<protein>
    <submittedName>
        <fullName evidence="3">VWFA-related Acidobacterial domain</fullName>
    </submittedName>
</protein>
<gene>
    <name evidence="3" type="ORF">NCTC13337_02113</name>
</gene>
<keyword evidence="1" id="KW-0472">Membrane</keyword>
<dbReference type="Proteomes" id="UP000254601">
    <property type="component" value="Unassembled WGS sequence"/>
</dbReference>
<feature type="domain" description="VWFA" evidence="2">
    <location>
        <begin position="101"/>
        <end position="301"/>
    </location>
</feature>
<name>A0A380MWN3_9GAMM</name>
<feature type="transmembrane region" description="Helical" evidence="1">
    <location>
        <begin position="66"/>
        <end position="84"/>
    </location>
</feature>
<dbReference type="InterPro" id="IPR036465">
    <property type="entry name" value="vWFA_dom_sf"/>
</dbReference>
<dbReference type="PANTHER" id="PTHR22550">
    <property type="entry name" value="SPORE GERMINATION PROTEIN"/>
    <property type="match status" value="1"/>
</dbReference>
<accession>A0A380MWN3</accession>
<proteinExistence type="predicted"/>
<keyword evidence="1" id="KW-1133">Transmembrane helix</keyword>
<dbReference type="InterPro" id="IPR033881">
    <property type="entry name" value="vWA_BatA_type"/>
</dbReference>
<evidence type="ECO:0000256" key="1">
    <source>
        <dbReference type="SAM" id="Phobius"/>
    </source>
</evidence>
<dbReference type="AlphaFoldDB" id="A0A380MWN3"/>
<dbReference type="Pfam" id="PF00092">
    <property type="entry name" value="VWA"/>
    <property type="match status" value="1"/>
</dbReference>
<dbReference type="InterPro" id="IPR002035">
    <property type="entry name" value="VWF_A"/>
</dbReference>
<dbReference type="InterPro" id="IPR050768">
    <property type="entry name" value="UPF0353/GerABKA_families"/>
</dbReference>
<feature type="transmembrane region" description="Helical" evidence="1">
    <location>
        <begin position="12"/>
        <end position="29"/>
    </location>
</feature>
<dbReference type="SMART" id="SM00327">
    <property type="entry name" value="VWA"/>
    <property type="match status" value="1"/>
</dbReference>
<organism evidence="3 4">
    <name type="scientific">Suttonella ornithocola</name>
    <dbReference type="NCBI Taxonomy" id="279832"/>
    <lineage>
        <taxon>Bacteria</taxon>
        <taxon>Pseudomonadati</taxon>
        <taxon>Pseudomonadota</taxon>
        <taxon>Gammaproteobacteria</taxon>
        <taxon>Cardiobacteriales</taxon>
        <taxon>Cardiobacteriaceae</taxon>
        <taxon>Suttonella</taxon>
    </lineage>
</organism>
<dbReference type="Gene3D" id="3.40.50.410">
    <property type="entry name" value="von Willebrand factor, type A domain"/>
    <property type="match status" value="1"/>
</dbReference>
<dbReference type="RefSeq" id="WP_211268040.1">
    <property type="nucleotide sequence ID" value="NZ_LWHB01000025.1"/>
</dbReference>
<keyword evidence="4" id="KW-1185">Reference proteome</keyword>
<dbReference type="PANTHER" id="PTHR22550:SF18">
    <property type="entry name" value="VWFA DOMAIN-CONTAINING PROTEIN"/>
    <property type="match status" value="1"/>
</dbReference>
<evidence type="ECO:0000313" key="3">
    <source>
        <dbReference type="EMBL" id="SUO96985.1"/>
    </source>
</evidence>
<keyword evidence="1" id="KW-0812">Transmembrane</keyword>
<evidence type="ECO:0000313" key="4">
    <source>
        <dbReference type="Proteomes" id="UP000254601"/>
    </source>
</evidence>
<dbReference type="CDD" id="cd01467">
    <property type="entry name" value="vWA_BatA_type"/>
    <property type="match status" value="1"/>
</dbReference>
<feature type="transmembrane region" description="Helical" evidence="1">
    <location>
        <begin position="320"/>
        <end position="340"/>
    </location>
</feature>
<evidence type="ECO:0000259" key="2">
    <source>
        <dbReference type="PROSITE" id="PS50234"/>
    </source>
</evidence>
<sequence length="354" mass="38546">MFELFKSMTFLWPFAFALLPLPFVVWFFSRTNKSQAVEEDALVVPFFSALSGENALLPSQPSKQTGLKMVVLWLVFALLVTALARPTQLGKPEPLPTKGRDVMLAIDLSDSMSANDLAGGRLTRLDVVKAAASEFIARRKGDRMGLVFFSDRAYLQSPLTFDRQAVQSLLSEATVGLTGNGTAIGDAIAIGVKRLEESTHASADANTKAKKDAIDDSRVMILLTDGSDNSGTMTPLAAADIAKSLGIRIYTIGVGSNMTDAWGRPIAEMDEDTLKAIAQETGGDYFRATDAQTLDNVYREIDKLVPKSTDPQYIRPEKPLYQYPLLLALIIAGLALSLVLGHRYREQRALAAVK</sequence>
<dbReference type="SUPFAM" id="SSF53300">
    <property type="entry name" value="vWA-like"/>
    <property type="match status" value="1"/>
</dbReference>